<reference evidence="1" key="1">
    <citation type="journal article" date="2015" name="Nature">
        <title>Complex archaea that bridge the gap between prokaryotes and eukaryotes.</title>
        <authorList>
            <person name="Spang A."/>
            <person name="Saw J.H."/>
            <person name="Jorgensen S.L."/>
            <person name="Zaremba-Niedzwiedzka K."/>
            <person name="Martijn J."/>
            <person name="Lind A.E."/>
            <person name="van Eijk R."/>
            <person name="Schleper C."/>
            <person name="Guy L."/>
            <person name="Ettema T.J."/>
        </authorList>
    </citation>
    <scope>NUCLEOTIDE SEQUENCE</scope>
</reference>
<organism evidence="1">
    <name type="scientific">marine sediment metagenome</name>
    <dbReference type="NCBI Taxonomy" id="412755"/>
    <lineage>
        <taxon>unclassified sequences</taxon>
        <taxon>metagenomes</taxon>
        <taxon>ecological metagenomes</taxon>
    </lineage>
</organism>
<gene>
    <name evidence="1" type="ORF">LCGC14_1694050</name>
</gene>
<dbReference type="AlphaFoldDB" id="A0A0F9K0I4"/>
<dbReference type="EMBL" id="LAZR01014860">
    <property type="protein sequence ID" value="KKM15628.1"/>
    <property type="molecule type" value="Genomic_DNA"/>
</dbReference>
<protein>
    <submittedName>
        <fullName evidence="1">Uncharacterized protein</fullName>
    </submittedName>
</protein>
<sequence>MAHYYPEDQSLENLKKVRRNNCCA</sequence>
<proteinExistence type="predicted"/>
<comment type="caution">
    <text evidence="1">The sequence shown here is derived from an EMBL/GenBank/DDBJ whole genome shotgun (WGS) entry which is preliminary data.</text>
</comment>
<name>A0A0F9K0I4_9ZZZZ</name>
<evidence type="ECO:0000313" key="1">
    <source>
        <dbReference type="EMBL" id="KKM15628.1"/>
    </source>
</evidence>
<accession>A0A0F9K0I4</accession>
<feature type="non-terminal residue" evidence="1">
    <location>
        <position position="24"/>
    </location>
</feature>